<feature type="transmembrane region" description="Helical" evidence="7">
    <location>
        <begin position="396"/>
        <end position="418"/>
    </location>
</feature>
<feature type="transmembrane region" description="Helical" evidence="7">
    <location>
        <begin position="326"/>
        <end position="350"/>
    </location>
</feature>
<sequence>MSQATNISSSSKVKSGLKKNLFTICILAFAGSIIYAMPYFRNYYYNDYMSVYNLNNVQMGALGSAYGLLGLVSYFIGGVLADKFPAKKLLIISLVATGLGGFLHLVVNSFEGLVILYGLWGFTSLLMFWPPLMKVMRTLGNDDEQSRVYGIFEGGRGVVNAGHLAIATAIFGFFQAKAAPNLGLNWIIIFYSVCPIVCAIILAIVLKEPEKDNKEKTQSLKLKDMLEVIKMPAVWMVIIITFSTYVFNISFYYFTPYASNVIGASAVFAAIITVLAQYIRPVSSVAGGCLADKFGKGQTMLVGFLAMAVGTLILVLASSLQGSLQVGMLIFACIIIYLAMYSNFGIYFSLLSEGRIPLEKSGVAIGLVSTLGYLPEVLCPLAAGKTLDAFSGVTGYHMYFIGMAVVATIGAIFCFIWIKKYGNNFNKKSKTQGE</sequence>
<feature type="transmembrane region" description="Helical" evidence="7">
    <location>
        <begin position="154"/>
        <end position="174"/>
    </location>
</feature>
<dbReference type="Pfam" id="PF07690">
    <property type="entry name" value="MFS_1"/>
    <property type="match status" value="1"/>
</dbReference>
<feature type="transmembrane region" description="Helical" evidence="7">
    <location>
        <begin position="362"/>
        <end position="384"/>
    </location>
</feature>
<feature type="transmembrane region" description="Helical" evidence="7">
    <location>
        <begin position="113"/>
        <end position="133"/>
    </location>
</feature>
<comment type="subcellular location">
    <subcellularLocation>
        <location evidence="1">Cell membrane</location>
        <topology evidence="1">Multi-pass membrane protein</topology>
    </subcellularLocation>
</comment>
<evidence type="ECO:0000256" key="6">
    <source>
        <dbReference type="ARBA" id="ARBA00023136"/>
    </source>
</evidence>
<evidence type="ECO:0000313" key="10">
    <source>
        <dbReference type="Proteomes" id="UP001348492"/>
    </source>
</evidence>
<proteinExistence type="predicted"/>
<accession>A0ABZ2ESP4</accession>
<organism evidence="9 10">
    <name type="scientific">Terrisporobacter glycolicus ATCC 14880 = DSM 1288</name>
    <dbReference type="NCBI Taxonomy" id="1121315"/>
    <lineage>
        <taxon>Bacteria</taxon>
        <taxon>Bacillati</taxon>
        <taxon>Bacillota</taxon>
        <taxon>Clostridia</taxon>
        <taxon>Peptostreptococcales</taxon>
        <taxon>Peptostreptococcaceae</taxon>
        <taxon>Terrisporobacter</taxon>
    </lineage>
</organism>
<feature type="transmembrane region" description="Helical" evidence="7">
    <location>
        <begin position="186"/>
        <end position="206"/>
    </location>
</feature>
<feature type="transmembrane region" description="Helical" evidence="7">
    <location>
        <begin position="261"/>
        <end position="279"/>
    </location>
</feature>
<feature type="transmembrane region" description="Helical" evidence="7">
    <location>
        <begin position="60"/>
        <end position="77"/>
    </location>
</feature>
<evidence type="ECO:0000256" key="2">
    <source>
        <dbReference type="ARBA" id="ARBA00022448"/>
    </source>
</evidence>
<dbReference type="SUPFAM" id="SSF103473">
    <property type="entry name" value="MFS general substrate transporter"/>
    <property type="match status" value="1"/>
</dbReference>
<evidence type="ECO:0000313" key="9">
    <source>
        <dbReference type="EMBL" id="WWD82549.1"/>
    </source>
</evidence>
<dbReference type="RefSeq" id="WP_018590363.1">
    <property type="nucleotide sequence ID" value="NZ_CP117523.1"/>
</dbReference>
<evidence type="ECO:0000256" key="5">
    <source>
        <dbReference type="ARBA" id="ARBA00022989"/>
    </source>
</evidence>
<keyword evidence="5 7" id="KW-1133">Transmembrane helix</keyword>
<feature type="transmembrane region" description="Helical" evidence="7">
    <location>
        <begin position="89"/>
        <end position="107"/>
    </location>
</feature>
<gene>
    <name evidence="9" type="primary">yihN_1</name>
    <name evidence="9" type="ORF">TEGL_09410</name>
</gene>
<keyword evidence="2" id="KW-0813">Transport</keyword>
<evidence type="ECO:0000256" key="4">
    <source>
        <dbReference type="ARBA" id="ARBA00022692"/>
    </source>
</evidence>
<dbReference type="CDD" id="cd06174">
    <property type="entry name" value="MFS"/>
    <property type="match status" value="1"/>
</dbReference>
<feature type="transmembrane region" description="Helical" evidence="7">
    <location>
        <begin position="233"/>
        <end position="255"/>
    </location>
</feature>
<reference evidence="9 10" key="1">
    <citation type="journal article" date="2023" name="PLoS ONE">
        <title>Genome-based metabolic and phylogenomic analysis of three Terrisporobacter species.</title>
        <authorList>
            <person name="Boer T."/>
            <person name="Bengelsdorf F.R."/>
            <person name="Bomeke M."/>
            <person name="Daniel R."/>
            <person name="Poehlein A."/>
        </authorList>
    </citation>
    <scope>NUCLEOTIDE SEQUENCE [LARGE SCALE GENOMIC DNA]</scope>
    <source>
        <strain evidence="9 10">DSM 1288</strain>
    </source>
</reference>
<evidence type="ECO:0000256" key="1">
    <source>
        <dbReference type="ARBA" id="ARBA00004651"/>
    </source>
</evidence>
<dbReference type="Proteomes" id="UP001348492">
    <property type="component" value="Chromosome"/>
</dbReference>
<feature type="transmembrane region" description="Helical" evidence="7">
    <location>
        <begin position="300"/>
        <end position="320"/>
    </location>
</feature>
<dbReference type="InterPro" id="IPR011701">
    <property type="entry name" value="MFS"/>
</dbReference>
<evidence type="ECO:0000259" key="8">
    <source>
        <dbReference type="PROSITE" id="PS50850"/>
    </source>
</evidence>
<dbReference type="PROSITE" id="PS50850">
    <property type="entry name" value="MFS"/>
    <property type="match status" value="1"/>
</dbReference>
<dbReference type="PANTHER" id="PTHR23517:SF3">
    <property type="entry name" value="INTEGRAL MEMBRANE TRANSPORT PROTEIN"/>
    <property type="match status" value="1"/>
</dbReference>
<protein>
    <submittedName>
        <fullName evidence="9">Inner membrane protein YihN</fullName>
    </submittedName>
</protein>
<keyword evidence="3" id="KW-1003">Cell membrane</keyword>
<keyword evidence="10" id="KW-1185">Reference proteome</keyword>
<name>A0ABZ2ESP4_9FIRM</name>
<dbReference type="PANTHER" id="PTHR23517">
    <property type="entry name" value="RESISTANCE PROTEIN MDTM, PUTATIVE-RELATED-RELATED"/>
    <property type="match status" value="1"/>
</dbReference>
<dbReference type="InterPro" id="IPR020846">
    <property type="entry name" value="MFS_dom"/>
</dbReference>
<dbReference type="InterPro" id="IPR050171">
    <property type="entry name" value="MFS_Transporters"/>
</dbReference>
<keyword evidence="6 7" id="KW-0472">Membrane</keyword>
<evidence type="ECO:0000256" key="3">
    <source>
        <dbReference type="ARBA" id="ARBA00022475"/>
    </source>
</evidence>
<evidence type="ECO:0000256" key="7">
    <source>
        <dbReference type="SAM" id="Phobius"/>
    </source>
</evidence>
<feature type="domain" description="Major facilitator superfamily (MFS) profile" evidence="8">
    <location>
        <begin position="20"/>
        <end position="422"/>
    </location>
</feature>
<keyword evidence="4 7" id="KW-0812">Transmembrane</keyword>
<dbReference type="Gene3D" id="1.20.1250.20">
    <property type="entry name" value="MFS general substrate transporter like domains"/>
    <property type="match status" value="1"/>
</dbReference>
<dbReference type="EMBL" id="CP117523">
    <property type="protein sequence ID" value="WWD82549.1"/>
    <property type="molecule type" value="Genomic_DNA"/>
</dbReference>
<dbReference type="InterPro" id="IPR036259">
    <property type="entry name" value="MFS_trans_sf"/>
</dbReference>
<feature type="transmembrane region" description="Helical" evidence="7">
    <location>
        <begin position="21"/>
        <end position="40"/>
    </location>
</feature>